<dbReference type="InterPro" id="IPR038591">
    <property type="entry name" value="NolW-like_sf"/>
</dbReference>
<feature type="domain" description="Type II/III secretion system secretin-like" evidence="8">
    <location>
        <begin position="528"/>
        <end position="695"/>
    </location>
</feature>
<dbReference type="PRINTS" id="PR00811">
    <property type="entry name" value="BCTERIALGSPD"/>
</dbReference>
<evidence type="ECO:0000256" key="4">
    <source>
        <dbReference type="RuleBase" id="RU004003"/>
    </source>
</evidence>
<proteinExistence type="inferred from homology"/>
<accession>A0A087MJK9</accession>
<evidence type="ECO:0000256" key="7">
    <source>
        <dbReference type="SAM" id="SignalP"/>
    </source>
</evidence>
<evidence type="ECO:0000259" key="8">
    <source>
        <dbReference type="Pfam" id="PF00263"/>
    </source>
</evidence>
<dbReference type="OrthoDB" id="9779724at2"/>
<evidence type="ECO:0000256" key="3">
    <source>
        <dbReference type="ARBA" id="ARBA00023136"/>
    </source>
</evidence>
<comment type="subcellular location">
    <subcellularLocation>
        <location evidence="5">Cell outer membrane</location>
    </subcellularLocation>
    <subcellularLocation>
        <location evidence="1">Membrane</location>
    </subcellularLocation>
</comment>
<evidence type="ECO:0000256" key="6">
    <source>
        <dbReference type="SAM" id="MobiDB-lite"/>
    </source>
</evidence>
<feature type="domain" description="NolW-like" evidence="9">
    <location>
        <begin position="351"/>
        <end position="460"/>
    </location>
</feature>
<dbReference type="InterPro" id="IPR005644">
    <property type="entry name" value="NolW-like"/>
</dbReference>
<evidence type="ECO:0000259" key="9">
    <source>
        <dbReference type="Pfam" id="PF03958"/>
    </source>
</evidence>
<evidence type="ECO:0000256" key="1">
    <source>
        <dbReference type="ARBA" id="ARBA00004370"/>
    </source>
</evidence>
<keyword evidence="3" id="KW-0472">Membrane</keyword>
<feature type="compositionally biased region" description="Polar residues" evidence="6">
    <location>
        <begin position="377"/>
        <end position="389"/>
    </location>
</feature>
<evidence type="ECO:0000313" key="10">
    <source>
        <dbReference type="EMBL" id="KFL37062.1"/>
    </source>
</evidence>
<dbReference type="GO" id="GO:0009279">
    <property type="term" value="C:cell outer membrane"/>
    <property type="evidence" value="ECO:0007669"/>
    <property type="project" value="UniProtKB-SubCell"/>
</dbReference>
<dbReference type="GO" id="GO:0009306">
    <property type="term" value="P:protein secretion"/>
    <property type="evidence" value="ECO:0007669"/>
    <property type="project" value="InterPro"/>
</dbReference>
<dbReference type="Gene3D" id="3.30.1370.120">
    <property type="match status" value="2"/>
</dbReference>
<dbReference type="InterPro" id="IPR004845">
    <property type="entry name" value="T2SS_GspD_CS"/>
</dbReference>
<comment type="caution">
    <text evidence="10">The sequence shown here is derived from an EMBL/GenBank/DDBJ whole genome shotgun (WGS) entry which is preliminary data.</text>
</comment>
<dbReference type="InterPro" id="IPR001775">
    <property type="entry name" value="GspD/PilQ"/>
</dbReference>
<organism evidence="10 11">
    <name type="scientific">Arenimonas donghaensis DSM 18148 = HO3-R19</name>
    <dbReference type="NCBI Taxonomy" id="1121014"/>
    <lineage>
        <taxon>Bacteria</taxon>
        <taxon>Pseudomonadati</taxon>
        <taxon>Pseudomonadota</taxon>
        <taxon>Gammaproteobacteria</taxon>
        <taxon>Lysobacterales</taxon>
        <taxon>Lysobacteraceae</taxon>
        <taxon>Arenimonas</taxon>
    </lineage>
</organism>
<reference evidence="10 11" key="2">
    <citation type="journal article" date="2015" name="Stand. Genomic Sci.">
        <title>High quality draft genomic sequence of Arenimonas donghaensis DSM 18148(T).</title>
        <authorList>
            <person name="Chen F."/>
            <person name="Wang H."/>
            <person name="Cao Y."/>
            <person name="Li X."/>
            <person name="Wang G."/>
        </authorList>
    </citation>
    <scope>NUCLEOTIDE SEQUENCE [LARGE SCALE GENOMIC DNA]</scope>
    <source>
        <strain evidence="10 11">HO3-R19</strain>
    </source>
</reference>
<sequence length="716" mass="75844">MKQTPDSPRSPGLVQLRLVLAAALVAVLAGACATVQPPVFPEPLRAPKAESQADELPADDDDGRSRPRVESGPTVGTAPVRTVDKRELPQMRTSEPVTLTLDGVTLGAFINEVFGTVLGFSLDIDQSVRSRSELVSLRLVEPEPPHRVYVIAEEVLKRYQVRVVEDGGVLRFLPGGEESAEPPRLITARALPEVPSGERPVFVAMPLDVSEPGRVAAQVRALFGNGSQVTLTEMIEANALLISGPPASVQAAMEAVALLDRVSLRNKKSLRINPLYLGADVLAEELTSVLTAQGYSVRQGGSGSGVLTFVPVPSANALIVFSESDQALAATRDWVERIDQPSDENAGDGGVFIYSARHTTVDSLLPVLQALLGASPSGGNQQTAARNEPTTSGRTGSTGGSASGRTAGSSRNANQASVISSEAGQLAVDPVRNVIVFQGDAQRWRAIQGVLARLDQPARQVVIEVTIAEVTLTDEFEHGVEWALRNVGLNNFGGGLTFNADAEPNTSGVVWSPISSSGQVRAMINLFSEDSRVSILSTPRLMVKSGESASIDVGSEVPIITSQATAPDLPSNGGASILQQVQYRKTGVLLELSAVVHSGQRVDLEISQEVSEATQTNTSDISSPSIFSRRLQTSLSLQDGESMLLGGLISSSTTQGVSKVPGLGDIPVLGKLFQNARNQENRTELLMLITPYVIEDASQARAITDAVRSRFENGER</sequence>
<evidence type="ECO:0000313" key="11">
    <source>
        <dbReference type="Proteomes" id="UP000029085"/>
    </source>
</evidence>
<feature type="region of interest" description="Disordered" evidence="6">
    <location>
        <begin position="39"/>
        <end position="78"/>
    </location>
</feature>
<keyword evidence="11" id="KW-1185">Reference proteome</keyword>
<evidence type="ECO:0000256" key="2">
    <source>
        <dbReference type="ARBA" id="ARBA00022729"/>
    </source>
</evidence>
<dbReference type="STRING" id="1121014.N788_11085"/>
<dbReference type="Pfam" id="PF00263">
    <property type="entry name" value="Secretin"/>
    <property type="match status" value="1"/>
</dbReference>
<feature type="chain" id="PRO_5001826291" evidence="7">
    <location>
        <begin position="34"/>
        <end position="716"/>
    </location>
</feature>
<dbReference type="PATRIC" id="fig|1121014.3.peg.972"/>
<evidence type="ECO:0000256" key="5">
    <source>
        <dbReference type="RuleBase" id="RU004004"/>
    </source>
</evidence>
<dbReference type="RefSeq" id="WP_034221825.1">
    <property type="nucleotide sequence ID" value="NZ_AVCJ01000007.1"/>
</dbReference>
<dbReference type="GO" id="GO:0015627">
    <property type="term" value="C:type II protein secretion system complex"/>
    <property type="evidence" value="ECO:0007669"/>
    <property type="project" value="TreeGrafter"/>
</dbReference>
<feature type="signal peptide" evidence="7">
    <location>
        <begin position="1"/>
        <end position="33"/>
    </location>
</feature>
<feature type="compositionally biased region" description="Acidic residues" evidence="6">
    <location>
        <begin position="52"/>
        <end position="62"/>
    </location>
</feature>
<reference evidence="11" key="1">
    <citation type="submission" date="2013-08" db="EMBL/GenBank/DDBJ databases">
        <title>Genome sequencing of Arenimonas donghaensis.</title>
        <authorList>
            <person name="Chen F."/>
            <person name="Wang G."/>
        </authorList>
    </citation>
    <scope>NUCLEOTIDE SEQUENCE [LARGE SCALE GENOMIC DNA]</scope>
    <source>
        <strain evidence="11">HO3-R19</strain>
    </source>
</reference>
<dbReference type="PROSITE" id="PS00875">
    <property type="entry name" value="T2SP_D"/>
    <property type="match status" value="1"/>
</dbReference>
<keyword evidence="5" id="KW-0813">Transport</keyword>
<name>A0A087MJK9_9GAMM</name>
<dbReference type="InterPro" id="IPR004846">
    <property type="entry name" value="T2SS/T3SS_dom"/>
</dbReference>
<keyword evidence="2 7" id="KW-0732">Signal</keyword>
<gene>
    <name evidence="10" type="ORF">N788_11085</name>
</gene>
<dbReference type="AlphaFoldDB" id="A0A087MJK9"/>
<dbReference type="PANTHER" id="PTHR30332:SF25">
    <property type="entry name" value="SECRETIN XPSD"/>
    <property type="match status" value="1"/>
</dbReference>
<dbReference type="PANTHER" id="PTHR30332">
    <property type="entry name" value="PROBABLE GENERAL SECRETION PATHWAY PROTEIN D"/>
    <property type="match status" value="1"/>
</dbReference>
<dbReference type="EMBL" id="AVCJ01000007">
    <property type="protein sequence ID" value="KFL37062.1"/>
    <property type="molecule type" value="Genomic_DNA"/>
</dbReference>
<feature type="region of interest" description="Disordered" evidence="6">
    <location>
        <begin position="376"/>
        <end position="416"/>
    </location>
</feature>
<dbReference type="PROSITE" id="PS51257">
    <property type="entry name" value="PROKAR_LIPOPROTEIN"/>
    <property type="match status" value="1"/>
</dbReference>
<protein>
    <submittedName>
        <fullName evidence="10">Uncharacterized protein</fullName>
    </submittedName>
</protein>
<dbReference type="Pfam" id="PF03958">
    <property type="entry name" value="Secretin_N"/>
    <property type="match status" value="1"/>
</dbReference>
<dbReference type="Proteomes" id="UP000029085">
    <property type="component" value="Unassembled WGS sequence"/>
</dbReference>
<comment type="similarity">
    <text evidence="4">Belongs to the bacterial secretin family.</text>
</comment>
<dbReference type="InterPro" id="IPR050810">
    <property type="entry name" value="Bact_Secretion_Sys_Channel"/>
</dbReference>